<protein>
    <recommendedName>
        <fullName evidence="3">Secreted protein</fullName>
    </recommendedName>
</protein>
<accession>A0AAV7SUZ6</accession>
<evidence type="ECO:0000313" key="2">
    <source>
        <dbReference type="Proteomes" id="UP001066276"/>
    </source>
</evidence>
<sequence length="121" mass="13624">MLSFALGVFSCCGQRFFQLFILSVVLGVFSCCGQRFFQLFILSVVLDVFSCCGQRFFQLFILSVVLAAEHHSPFTTRHLCSQMPKVRSVNLLSCQTLHVLHLETSLECTNSVQSETEEPAH</sequence>
<gene>
    <name evidence="1" type="ORF">NDU88_008309</name>
</gene>
<keyword evidence="2" id="KW-1185">Reference proteome</keyword>
<evidence type="ECO:0008006" key="3">
    <source>
        <dbReference type="Google" id="ProtNLM"/>
    </source>
</evidence>
<name>A0AAV7SUZ6_PLEWA</name>
<evidence type="ECO:0000313" key="1">
    <source>
        <dbReference type="EMBL" id="KAJ1167924.1"/>
    </source>
</evidence>
<dbReference type="Proteomes" id="UP001066276">
    <property type="component" value="Chromosome 4_2"/>
</dbReference>
<comment type="caution">
    <text evidence="1">The sequence shown here is derived from an EMBL/GenBank/DDBJ whole genome shotgun (WGS) entry which is preliminary data.</text>
</comment>
<dbReference type="EMBL" id="JANPWB010000008">
    <property type="protein sequence ID" value="KAJ1167924.1"/>
    <property type="molecule type" value="Genomic_DNA"/>
</dbReference>
<proteinExistence type="predicted"/>
<dbReference type="AlphaFoldDB" id="A0AAV7SUZ6"/>
<organism evidence="1 2">
    <name type="scientific">Pleurodeles waltl</name>
    <name type="common">Iberian ribbed newt</name>
    <dbReference type="NCBI Taxonomy" id="8319"/>
    <lineage>
        <taxon>Eukaryota</taxon>
        <taxon>Metazoa</taxon>
        <taxon>Chordata</taxon>
        <taxon>Craniata</taxon>
        <taxon>Vertebrata</taxon>
        <taxon>Euteleostomi</taxon>
        <taxon>Amphibia</taxon>
        <taxon>Batrachia</taxon>
        <taxon>Caudata</taxon>
        <taxon>Salamandroidea</taxon>
        <taxon>Salamandridae</taxon>
        <taxon>Pleurodelinae</taxon>
        <taxon>Pleurodeles</taxon>
    </lineage>
</organism>
<reference evidence="1" key="1">
    <citation type="journal article" date="2022" name="bioRxiv">
        <title>Sequencing and chromosome-scale assembly of the giantPleurodeles waltlgenome.</title>
        <authorList>
            <person name="Brown T."/>
            <person name="Elewa A."/>
            <person name="Iarovenko S."/>
            <person name="Subramanian E."/>
            <person name="Araus A.J."/>
            <person name="Petzold A."/>
            <person name="Susuki M."/>
            <person name="Suzuki K.-i.T."/>
            <person name="Hayashi T."/>
            <person name="Toyoda A."/>
            <person name="Oliveira C."/>
            <person name="Osipova E."/>
            <person name="Leigh N.D."/>
            <person name="Simon A."/>
            <person name="Yun M.H."/>
        </authorList>
    </citation>
    <scope>NUCLEOTIDE SEQUENCE</scope>
    <source>
        <strain evidence="1">20211129_DDA</strain>
        <tissue evidence="1">Liver</tissue>
    </source>
</reference>